<evidence type="ECO:0000256" key="1">
    <source>
        <dbReference type="ARBA" id="ARBA00002486"/>
    </source>
</evidence>
<dbReference type="InterPro" id="IPR049874">
    <property type="entry name" value="ROK_cs"/>
</dbReference>
<dbReference type="InterPro" id="IPR036390">
    <property type="entry name" value="WH_DNA-bd_sf"/>
</dbReference>
<dbReference type="Pfam" id="PF13412">
    <property type="entry name" value="HTH_24"/>
    <property type="match status" value="1"/>
</dbReference>
<dbReference type="EMBL" id="JXLU01000147">
    <property type="protein sequence ID" value="KIO70038.1"/>
    <property type="molecule type" value="Genomic_DNA"/>
</dbReference>
<evidence type="ECO:0000313" key="5">
    <source>
        <dbReference type="EMBL" id="KIO70038.1"/>
    </source>
</evidence>
<reference evidence="5 6" key="1">
    <citation type="submission" date="2015-01" db="EMBL/GenBank/DDBJ databases">
        <title>Draft Genome Sequences of Four Bacillus thermoamylovorans Strains, Isolated From Food Products.</title>
        <authorList>
            <person name="Krawcyk A.O."/>
            <person name="Berendsen E.M."/>
            <person name="Eijlander R.T."/>
            <person name="de Jong A."/>
            <person name="Wells-Bennik M."/>
            <person name="Kuipers O.P."/>
        </authorList>
    </citation>
    <scope>NUCLEOTIDE SEQUENCE [LARGE SCALE GENOMIC DNA]</scope>
    <source>
        <strain evidence="5 6">B4167</strain>
    </source>
</reference>
<comment type="similarity">
    <text evidence="2">Belongs to the ROK (NagC/XylR) family.</text>
</comment>
<dbReference type="Gene3D" id="1.10.10.10">
    <property type="entry name" value="Winged helix-like DNA-binding domain superfamily/Winged helix DNA-binding domain"/>
    <property type="match status" value="1"/>
</dbReference>
<dbReference type="PROSITE" id="PS01125">
    <property type="entry name" value="ROK"/>
    <property type="match status" value="1"/>
</dbReference>
<dbReference type="SMART" id="SM00419">
    <property type="entry name" value="HTH_CRP"/>
    <property type="match status" value="1"/>
</dbReference>
<evidence type="ECO:0000256" key="3">
    <source>
        <dbReference type="ARBA" id="ARBA00022629"/>
    </source>
</evidence>
<comment type="function">
    <text evidence="1">Transcriptional repressor of xylose-utilizing enzymes.</text>
</comment>
<dbReference type="InterPro" id="IPR000600">
    <property type="entry name" value="ROK"/>
</dbReference>
<evidence type="ECO:0000256" key="2">
    <source>
        <dbReference type="ARBA" id="ARBA00006479"/>
    </source>
</evidence>
<dbReference type="InterPro" id="IPR043129">
    <property type="entry name" value="ATPase_NBD"/>
</dbReference>
<dbReference type="PANTHER" id="PTHR18964:SF149">
    <property type="entry name" value="BIFUNCTIONAL UDP-N-ACETYLGLUCOSAMINE 2-EPIMERASE_N-ACETYLMANNOSAMINE KINASE"/>
    <property type="match status" value="1"/>
</dbReference>
<dbReference type="Gene3D" id="3.30.420.40">
    <property type="match status" value="2"/>
</dbReference>
<keyword evidence="3" id="KW-0859">Xylose metabolism</keyword>
<organism evidence="5 6">
    <name type="scientific">Caldibacillus thermoamylovorans</name>
    <dbReference type="NCBI Taxonomy" id="35841"/>
    <lineage>
        <taxon>Bacteria</taxon>
        <taxon>Bacillati</taxon>
        <taxon>Bacillota</taxon>
        <taxon>Bacilli</taxon>
        <taxon>Bacillales</taxon>
        <taxon>Bacillaceae</taxon>
        <taxon>Caldibacillus</taxon>
    </lineage>
</organism>
<dbReference type="InterPro" id="IPR012318">
    <property type="entry name" value="HTH_CRP"/>
</dbReference>
<gene>
    <name evidence="5" type="ORF">B4167_0728</name>
</gene>
<proteinExistence type="inferred from homology"/>
<dbReference type="GeneID" id="92961820"/>
<feature type="domain" description="HTH crp-type" evidence="4">
    <location>
        <begin position="19"/>
        <end position="74"/>
    </location>
</feature>
<dbReference type="RefSeq" id="WP_041847926.1">
    <property type="nucleotide sequence ID" value="NZ_JAMAXM010000004.1"/>
</dbReference>
<dbReference type="SUPFAM" id="SSF46785">
    <property type="entry name" value="Winged helix' DNA-binding domain"/>
    <property type="match status" value="1"/>
</dbReference>
<keyword evidence="3" id="KW-0119">Carbohydrate metabolism</keyword>
<dbReference type="GO" id="GO:0042732">
    <property type="term" value="P:D-xylose metabolic process"/>
    <property type="evidence" value="ECO:0007669"/>
    <property type="project" value="UniProtKB-KW"/>
</dbReference>
<protein>
    <recommendedName>
        <fullName evidence="4">HTH crp-type domain-containing protein</fullName>
    </recommendedName>
</protein>
<comment type="caution">
    <text evidence="5">The sequence shown here is derived from an EMBL/GenBank/DDBJ whole genome shotgun (WGS) entry which is preliminary data.</text>
</comment>
<sequence length="387" mass="42373">MQRGTFEWMKSVNKTTILNKIRLSGSISRADIAKETGITPPTVSSIVKELIDENLVKESHIGRSTGGRKPTLLQLKEDGYYVIGIDAGSKIIKGIVCDLVGQIHSRAEAEIWPNITKEKFLECLLTVVEQLLTKNQHDTGKVLGIGVAMHGVIDIKTGTSLSSVNSGLINVPIKQTLENKFGLPVKVENNSRAMALGEFWFGNENAVKRFTVINIGRGVGSGLIVDNKLIHGAQGVTGEIGHTTISLEGERCSCGNIGCFETFVTGDAIVRRAKRMIPTAPENLTAEEVYRLAKQGEKQYIHILEETGRLIGIGIVNFIHTVNPDKIILSGGVMKSKEIIFPIIKKTIHERVLIDKLREETIIEVSKLGDDITVLGAAALWLNDLFY</sequence>
<dbReference type="Proteomes" id="UP000032076">
    <property type="component" value="Unassembled WGS sequence"/>
</dbReference>
<evidence type="ECO:0000259" key="4">
    <source>
        <dbReference type="SMART" id="SM00419"/>
    </source>
</evidence>
<evidence type="ECO:0000313" key="6">
    <source>
        <dbReference type="Proteomes" id="UP000032076"/>
    </source>
</evidence>
<dbReference type="Pfam" id="PF00480">
    <property type="entry name" value="ROK"/>
    <property type="match status" value="1"/>
</dbReference>
<dbReference type="SUPFAM" id="SSF53067">
    <property type="entry name" value="Actin-like ATPase domain"/>
    <property type="match status" value="1"/>
</dbReference>
<dbReference type="PANTHER" id="PTHR18964">
    <property type="entry name" value="ROK (REPRESSOR, ORF, KINASE) FAMILY"/>
    <property type="match status" value="1"/>
</dbReference>
<dbReference type="AlphaFoldDB" id="A0ABD4A1D9"/>
<accession>A0ABD4A1D9</accession>
<name>A0ABD4A1D9_9BACI</name>
<dbReference type="InterPro" id="IPR036388">
    <property type="entry name" value="WH-like_DNA-bd_sf"/>
</dbReference>